<evidence type="ECO:0008006" key="3">
    <source>
        <dbReference type="Google" id="ProtNLM"/>
    </source>
</evidence>
<protein>
    <recommendedName>
        <fullName evidence="3">TniQ family protein</fullName>
    </recommendedName>
</protein>
<accession>A0A2A8ZSK2</accession>
<dbReference type="RefSeq" id="WP_064472740.1">
    <property type="nucleotide sequence ID" value="NZ_NTRR01000107.1"/>
</dbReference>
<reference evidence="1 2" key="1">
    <citation type="submission" date="2017-09" db="EMBL/GenBank/DDBJ databases">
        <title>Large-scale bioinformatics analysis of Bacillus genomes uncovers conserved roles of natural products in bacterial physiology.</title>
        <authorList>
            <consortium name="Agbiome Team Llc"/>
            <person name="Bleich R.M."/>
            <person name="Grubbs K.J."/>
            <person name="Santa Maria K.C."/>
            <person name="Allen S.E."/>
            <person name="Farag S."/>
            <person name="Shank E.A."/>
            <person name="Bowers A."/>
        </authorList>
    </citation>
    <scope>NUCLEOTIDE SEQUENCE [LARGE SCALE GENOMIC DNA]</scope>
    <source>
        <strain evidence="1 2">AFS022681</strain>
    </source>
</reference>
<evidence type="ECO:0000313" key="2">
    <source>
        <dbReference type="Proteomes" id="UP000220032"/>
    </source>
</evidence>
<name>A0A2A8ZSK2_BACCE</name>
<dbReference type="AlphaFoldDB" id="A0A2A8ZSK2"/>
<organism evidence="1 2">
    <name type="scientific">Bacillus cereus</name>
    <dbReference type="NCBI Taxonomy" id="1396"/>
    <lineage>
        <taxon>Bacteria</taxon>
        <taxon>Bacillati</taxon>
        <taxon>Bacillota</taxon>
        <taxon>Bacilli</taxon>
        <taxon>Bacillales</taxon>
        <taxon>Bacillaceae</taxon>
        <taxon>Bacillus</taxon>
        <taxon>Bacillus cereus group</taxon>
    </lineage>
</organism>
<gene>
    <name evidence="1" type="ORF">CN307_32610</name>
</gene>
<dbReference type="EMBL" id="NTRR01000107">
    <property type="protein sequence ID" value="PFE06704.1"/>
    <property type="molecule type" value="Genomic_DNA"/>
</dbReference>
<proteinExistence type="predicted"/>
<dbReference type="Proteomes" id="UP000220032">
    <property type="component" value="Unassembled WGS sequence"/>
</dbReference>
<comment type="caution">
    <text evidence="1">The sequence shown here is derived from an EMBL/GenBank/DDBJ whole genome shotgun (WGS) entry which is preliminary data.</text>
</comment>
<sequence>MDFKFTWSADWIQKYESPWGIIEKFKYANAVDGNTVLNLIANDDVRKLKGISNTGRRHRELIHLRGIDYEVSEKILGINLKRYNDYILEQALHPLSINRNKIDNNFHQHINYCSVCLNTGYHSIFHQIKFFDHCLFHPNKKLIGICPKCKKTMPEYCINKGNIDAYNCICGQHFLGSKNIRVIFSTWKNDLSVQSKTVNTWKMLPKDLISTYQLSYPFYNYNNYSKFDKKNLSQHLVKIPELLIAAFTEKTLDNSKVINIYSSDNIFKIRDNHYHLRKNYNEISPHRIRNFKSKEMYHIDSIFLEIYKQTRVIYKAISRYILNKVINMHRKCVKKFDDTYEDGPTCLHAYAFMLWKSECEGRRLYPGIINQAQISNVYDFRCLNNKFSVFPKGPFMLHLKEILNTFQRNPSTEEWEFNLLRYNISAISYVVNRITSYLLLERYIKWLEIMHHPKEFKLLYPNPDIPMYLAKIPLERHGKIEFYFPNGRFNYMENLIKEIDNRLTCF</sequence>
<evidence type="ECO:0000313" key="1">
    <source>
        <dbReference type="EMBL" id="PFE06704.1"/>
    </source>
</evidence>